<dbReference type="InterPro" id="IPR051703">
    <property type="entry name" value="NF-kappa-B_Signaling_Reg"/>
</dbReference>
<dbReference type="PANTHER" id="PTHR46609">
    <property type="entry name" value="EXONUCLEASE, PHAGE-TYPE/RECB, C-TERMINAL DOMAIN-CONTAINING PROTEIN"/>
    <property type="match status" value="1"/>
</dbReference>
<evidence type="ECO:0000313" key="2">
    <source>
        <dbReference type="EMBL" id="BBM49748.1"/>
    </source>
</evidence>
<dbReference type="Pfam" id="PF09588">
    <property type="entry name" value="YqaJ"/>
    <property type="match status" value="1"/>
</dbReference>
<dbReference type="InterPro" id="IPR011335">
    <property type="entry name" value="Restrct_endonuc-II-like"/>
</dbReference>
<dbReference type="Proteomes" id="UP000321501">
    <property type="component" value="Chromosome"/>
</dbReference>
<evidence type="ECO:0000313" key="3">
    <source>
        <dbReference type="Proteomes" id="UP000321501"/>
    </source>
</evidence>
<organism evidence="2 3">
    <name type="scientific">Leptotrichia wadei</name>
    <dbReference type="NCBI Taxonomy" id="157687"/>
    <lineage>
        <taxon>Bacteria</taxon>
        <taxon>Fusobacteriati</taxon>
        <taxon>Fusobacteriota</taxon>
        <taxon>Fusobacteriia</taxon>
        <taxon>Fusobacteriales</taxon>
        <taxon>Leptotrichiaceae</taxon>
        <taxon>Leptotrichia</taxon>
    </lineage>
</organism>
<dbReference type="GO" id="GO:0004519">
    <property type="term" value="F:endonuclease activity"/>
    <property type="evidence" value="ECO:0007669"/>
    <property type="project" value="UniProtKB-KW"/>
</dbReference>
<feature type="domain" description="YqaJ viral recombinase" evidence="1">
    <location>
        <begin position="13"/>
        <end position="155"/>
    </location>
</feature>
<keyword evidence="2" id="KW-0378">Hydrolase</keyword>
<keyword evidence="2" id="KW-0540">Nuclease</keyword>
<accession>A0A510KDK7</accession>
<proteinExistence type="predicted"/>
<dbReference type="InterPro" id="IPR017482">
    <property type="entry name" value="Lambda-type_endonuclease"/>
</dbReference>
<dbReference type="AlphaFoldDB" id="A0A510KDK7"/>
<name>A0A510KDK7_9FUSO</name>
<dbReference type="InterPro" id="IPR019080">
    <property type="entry name" value="YqaJ_viral_recombinase"/>
</dbReference>
<dbReference type="RefSeq" id="WP_146964250.1">
    <property type="nucleotide sequence ID" value="NZ_AP019835.1"/>
</dbReference>
<protein>
    <submittedName>
        <fullName evidence="2">Phage-related protein, predicted endonuclease</fullName>
    </submittedName>
</protein>
<dbReference type="EMBL" id="AP019835">
    <property type="protein sequence ID" value="BBM49748.1"/>
    <property type="molecule type" value="Genomic_DNA"/>
</dbReference>
<dbReference type="SUPFAM" id="SSF52980">
    <property type="entry name" value="Restriction endonuclease-like"/>
    <property type="match status" value="1"/>
</dbReference>
<reference evidence="2 3" key="1">
    <citation type="submission" date="2019-07" db="EMBL/GenBank/DDBJ databases">
        <title>Complete Genome Sequence of Leptotrichia wadei Strain JMUB3934.</title>
        <authorList>
            <person name="Watanabe S."/>
            <person name="Cui L."/>
        </authorList>
    </citation>
    <scope>NUCLEOTIDE SEQUENCE [LARGE SCALE GENOMIC DNA]</scope>
    <source>
        <strain evidence="2 3">JMUB3934</strain>
    </source>
</reference>
<evidence type="ECO:0000259" key="1">
    <source>
        <dbReference type="Pfam" id="PF09588"/>
    </source>
</evidence>
<sequence length="215" mass="25344">MEYKEISYKNEDEWHSIRRKHIGGSDVSVIMGYNEYKNPVTLWEEKTGRRKQEDLSNNEAIQRGKLSENLLIEHFKINNPGYTVGKLEKTLESLKFSFMSANLDGTLKNEIGEMGVLEIKTATCHSYQIYKDKWQNDIPIEYYLQIQHYLYVTGWKYAILYADIKLAFADNKHEIKQYFIECDEEDIELIKQKEIEFNSFIINDIKPPLTIKLAV</sequence>
<dbReference type="InterPro" id="IPR011604">
    <property type="entry name" value="PDDEXK-like_dom_sf"/>
</dbReference>
<keyword evidence="2" id="KW-0255">Endonuclease</keyword>
<dbReference type="NCBIfam" id="TIGR03033">
    <property type="entry name" value="phage_rel_nuc"/>
    <property type="match status" value="1"/>
</dbReference>
<dbReference type="Gene3D" id="3.90.320.10">
    <property type="match status" value="1"/>
</dbReference>
<gene>
    <name evidence="2" type="ORF">JMUB3934_1044</name>
</gene>
<dbReference type="PANTHER" id="PTHR46609:SF6">
    <property type="entry name" value="EXONUCLEASE, PHAGE-TYPE_RECB, C-TERMINAL DOMAIN-CONTAINING PROTEIN-RELATED"/>
    <property type="match status" value="1"/>
</dbReference>